<evidence type="ECO:0000313" key="1">
    <source>
        <dbReference type="EMBL" id="PKA63740.1"/>
    </source>
</evidence>
<organism evidence="1 2">
    <name type="scientific">Apostasia shenzhenica</name>
    <dbReference type="NCBI Taxonomy" id="1088818"/>
    <lineage>
        <taxon>Eukaryota</taxon>
        <taxon>Viridiplantae</taxon>
        <taxon>Streptophyta</taxon>
        <taxon>Embryophyta</taxon>
        <taxon>Tracheophyta</taxon>
        <taxon>Spermatophyta</taxon>
        <taxon>Magnoliopsida</taxon>
        <taxon>Liliopsida</taxon>
        <taxon>Asparagales</taxon>
        <taxon>Orchidaceae</taxon>
        <taxon>Apostasioideae</taxon>
        <taxon>Apostasia</taxon>
    </lineage>
</organism>
<accession>A0A2I0B7I2</accession>
<protein>
    <submittedName>
        <fullName evidence="1">Uncharacterized protein</fullName>
    </submittedName>
</protein>
<dbReference type="Proteomes" id="UP000236161">
    <property type="component" value="Unassembled WGS sequence"/>
</dbReference>
<dbReference type="EMBL" id="KZ451907">
    <property type="protein sequence ID" value="PKA63740.1"/>
    <property type="molecule type" value="Genomic_DNA"/>
</dbReference>
<name>A0A2I0B7I2_9ASPA</name>
<gene>
    <name evidence="1" type="ORF">AXF42_Ash017024</name>
</gene>
<keyword evidence="2" id="KW-1185">Reference proteome</keyword>
<evidence type="ECO:0000313" key="2">
    <source>
        <dbReference type="Proteomes" id="UP000236161"/>
    </source>
</evidence>
<dbReference type="AlphaFoldDB" id="A0A2I0B7I2"/>
<reference evidence="1 2" key="1">
    <citation type="journal article" date="2017" name="Nature">
        <title>The Apostasia genome and the evolution of orchids.</title>
        <authorList>
            <person name="Zhang G.Q."/>
            <person name="Liu K.W."/>
            <person name="Li Z."/>
            <person name="Lohaus R."/>
            <person name="Hsiao Y.Y."/>
            <person name="Niu S.C."/>
            <person name="Wang J.Y."/>
            <person name="Lin Y.C."/>
            <person name="Xu Q."/>
            <person name="Chen L.J."/>
            <person name="Yoshida K."/>
            <person name="Fujiwara S."/>
            <person name="Wang Z.W."/>
            <person name="Zhang Y.Q."/>
            <person name="Mitsuda N."/>
            <person name="Wang M."/>
            <person name="Liu G.H."/>
            <person name="Pecoraro L."/>
            <person name="Huang H.X."/>
            <person name="Xiao X.J."/>
            <person name="Lin M."/>
            <person name="Wu X.Y."/>
            <person name="Wu W.L."/>
            <person name="Chen Y.Y."/>
            <person name="Chang S.B."/>
            <person name="Sakamoto S."/>
            <person name="Ohme-Takagi M."/>
            <person name="Yagi M."/>
            <person name="Zeng S.J."/>
            <person name="Shen C.Y."/>
            <person name="Yeh C.M."/>
            <person name="Luo Y.B."/>
            <person name="Tsai W.C."/>
            <person name="Van de Peer Y."/>
            <person name="Liu Z.J."/>
        </authorList>
    </citation>
    <scope>NUCLEOTIDE SEQUENCE [LARGE SCALE GENOMIC DNA]</scope>
    <source>
        <strain evidence="2">cv. Shenzhen</strain>
        <tissue evidence="1">Stem</tissue>
    </source>
</reference>
<sequence length="124" mass="14011">MEEELDEGVPMEQRLYFKDDARMREAKTGTGGSFPQPSANLQCIRVEEEEDSTTQRTHQNTLRRWRNWSPITSEVWPLNTCRLVGTALLCDNLCGINVDVNVNRISRARGPNGLLFMQGAGQSV</sequence>
<proteinExistence type="predicted"/>